<evidence type="ECO:0000313" key="1">
    <source>
        <dbReference type="EMBL" id="TDQ36383.1"/>
    </source>
</evidence>
<accession>A0A4R6TVX0</accession>
<organism evidence="1 2">
    <name type="scientific">Aureibacillus halotolerans</name>
    <dbReference type="NCBI Taxonomy" id="1508390"/>
    <lineage>
        <taxon>Bacteria</taxon>
        <taxon>Bacillati</taxon>
        <taxon>Bacillota</taxon>
        <taxon>Bacilli</taxon>
        <taxon>Bacillales</taxon>
        <taxon>Bacillaceae</taxon>
        <taxon>Aureibacillus</taxon>
    </lineage>
</organism>
<comment type="caution">
    <text evidence="1">The sequence shown here is derived from an EMBL/GenBank/DDBJ whole genome shotgun (WGS) entry which is preliminary data.</text>
</comment>
<dbReference type="AlphaFoldDB" id="A0A4R6TVX0"/>
<sequence length="198" mass="23091">MAMNEWIWKEAMLDTDFALKLGEVNKFTALEAYIPKMIQKLYIHRYVYENEILVPRSTKDQIDNLISLDQAQIVDAETLLYNSSRAFIYQQTIHQLEKTDSLTRPEGKNWGEVISIAYAFASGIPFLLSDESDLQALLDDELNSGTDKDIQVVRLGDFIMGMKDKGFPRKDAYLIWCCAHRHHIEWAKNIFHKDMWVR</sequence>
<keyword evidence="2" id="KW-1185">Reference proteome</keyword>
<proteinExistence type="predicted"/>
<name>A0A4R6TVX0_9BACI</name>
<gene>
    <name evidence="1" type="ORF">EV213_11813</name>
</gene>
<evidence type="ECO:0000313" key="2">
    <source>
        <dbReference type="Proteomes" id="UP000295632"/>
    </source>
</evidence>
<protein>
    <submittedName>
        <fullName evidence="1">Uncharacterized protein</fullName>
    </submittedName>
</protein>
<dbReference type="EMBL" id="SNYJ01000018">
    <property type="protein sequence ID" value="TDQ36383.1"/>
    <property type="molecule type" value="Genomic_DNA"/>
</dbReference>
<dbReference type="Proteomes" id="UP000295632">
    <property type="component" value="Unassembled WGS sequence"/>
</dbReference>
<reference evidence="1 2" key="1">
    <citation type="submission" date="2019-03" db="EMBL/GenBank/DDBJ databases">
        <title>Genomic Encyclopedia of Type Strains, Phase IV (KMG-IV): sequencing the most valuable type-strain genomes for metagenomic binning, comparative biology and taxonomic classification.</title>
        <authorList>
            <person name="Goeker M."/>
        </authorList>
    </citation>
    <scope>NUCLEOTIDE SEQUENCE [LARGE SCALE GENOMIC DNA]</scope>
    <source>
        <strain evidence="1 2">DSM 28697</strain>
    </source>
</reference>